<feature type="transmembrane region" description="Helical" evidence="7">
    <location>
        <begin position="82"/>
        <end position="102"/>
    </location>
</feature>
<dbReference type="PANTHER" id="PTHR34582:SF6">
    <property type="entry name" value="UPF0702 TRANSMEMBRANE PROTEIN YCAP"/>
    <property type="match status" value="1"/>
</dbReference>
<evidence type="ECO:0000256" key="6">
    <source>
        <dbReference type="ARBA" id="ARBA00023136"/>
    </source>
</evidence>
<evidence type="ECO:0000256" key="7">
    <source>
        <dbReference type="SAM" id="Phobius"/>
    </source>
</evidence>
<dbReference type="InterPro" id="IPR007353">
    <property type="entry name" value="DUF421"/>
</dbReference>
<dbReference type="Gene3D" id="3.30.240.20">
    <property type="entry name" value="bsu07140 like domains"/>
    <property type="match status" value="1"/>
</dbReference>
<dbReference type="Proteomes" id="UP001235966">
    <property type="component" value="Unassembled WGS sequence"/>
</dbReference>
<evidence type="ECO:0000259" key="8">
    <source>
        <dbReference type="Pfam" id="PF04239"/>
    </source>
</evidence>
<evidence type="ECO:0000256" key="1">
    <source>
        <dbReference type="ARBA" id="ARBA00004651"/>
    </source>
</evidence>
<dbReference type="RefSeq" id="WP_278059155.1">
    <property type="nucleotide sequence ID" value="NZ_CP121247.1"/>
</dbReference>
<evidence type="ECO:0000256" key="2">
    <source>
        <dbReference type="ARBA" id="ARBA00006448"/>
    </source>
</evidence>
<dbReference type="InterPro" id="IPR023090">
    <property type="entry name" value="UPF0702_alpha/beta_dom_sf"/>
</dbReference>
<evidence type="ECO:0000256" key="3">
    <source>
        <dbReference type="ARBA" id="ARBA00022475"/>
    </source>
</evidence>
<comment type="similarity">
    <text evidence="2">Belongs to the UPF0702 family.</text>
</comment>
<comment type="caution">
    <text evidence="9">The sequence shown here is derived from an EMBL/GenBank/DDBJ whole genome shotgun (WGS) entry which is preliminary data.</text>
</comment>
<protein>
    <submittedName>
        <fullName evidence="9">Uncharacterized membrane protein YcaP (DUF421 family)</fullName>
    </submittedName>
</protein>
<organism evidence="9 10">
    <name type="scientific">Arcanobacterium wilhelmae</name>
    <dbReference type="NCBI Taxonomy" id="1803177"/>
    <lineage>
        <taxon>Bacteria</taxon>
        <taxon>Bacillati</taxon>
        <taxon>Actinomycetota</taxon>
        <taxon>Actinomycetes</taxon>
        <taxon>Actinomycetales</taxon>
        <taxon>Actinomycetaceae</taxon>
        <taxon>Arcanobacterium</taxon>
    </lineage>
</organism>
<keyword evidence="6 7" id="KW-0472">Membrane</keyword>
<keyword evidence="10" id="KW-1185">Reference proteome</keyword>
<feature type="transmembrane region" description="Helical" evidence="7">
    <location>
        <begin position="25"/>
        <end position="44"/>
    </location>
</feature>
<reference evidence="9 10" key="1">
    <citation type="submission" date="2023-07" db="EMBL/GenBank/DDBJ databases">
        <title>Sequencing the genomes of 1000 actinobacteria strains.</title>
        <authorList>
            <person name="Klenk H.-P."/>
        </authorList>
    </citation>
    <scope>NUCLEOTIDE SEQUENCE [LARGE SCALE GENOMIC DNA]</scope>
    <source>
        <strain evidence="9 10">DSM 102162</strain>
    </source>
</reference>
<dbReference type="Pfam" id="PF04239">
    <property type="entry name" value="DUF421"/>
    <property type="match status" value="1"/>
</dbReference>
<dbReference type="EMBL" id="JAUSQW010000001">
    <property type="protein sequence ID" value="MDP9801279.1"/>
    <property type="molecule type" value="Genomic_DNA"/>
</dbReference>
<proteinExistence type="inferred from homology"/>
<keyword evidence="5 7" id="KW-1133">Transmembrane helix</keyword>
<keyword evidence="4 7" id="KW-0812">Transmembrane</keyword>
<gene>
    <name evidence="9" type="ORF">J2S49_001355</name>
</gene>
<dbReference type="PANTHER" id="PTHR34582">
    <property type="entry name" value="UPF0702 TRANSMEMBRANE PROTEIN YCAP"/>
    <property type="match status" value="1"/>
</dbReference>
<feature type="domain" description="YetF C-terminal" evidence="8">
    <location>
        <begin position="107"/>
        <end position="190"/>
    </location>
</feature>
<sequence length="198" mass="21801">MEQIDAFNKMSASEQMFTYLGLTPLQALAVVLSTCAIYGFFLLVTRLMGQRMFMKLTGFDMLLVIVLGAVMGRAMMGYTPTFGAAVIVIVVLIVLELIFGRLSGRPRLARMINNRAVCLVAGGQYVAREMKKAHITRTEIQAELRKKGVHSMSEVAAVILERTGDLSLLRAGTPIDREMLLGVRSAGMIPEEYLAEPK</sequence>
<evidence type="ECO:0000313" key="10">
    <source>
        <dbReference type="Proteomes" id="UP001235966"/>
    </source>
</evidence>
<feature type="transmembrane region" description="Helical" evidence="7">
    <location>
        <begin position="56"/>
        <end position="76"/>
    </location>
</feature>
<name>A0ABT9NC35_9ACTO</name>
<evidence type="ECO:0000313" key="9">
    <source>
        <dbReference type="EMBL" id="MDP9801279.1"/>
    </source>
</evidence>
<accession>A0ABT9NC35</accession>
<keyword evidence="3" id="KW-1003">Cell membrane</keyword>
<evidence type="ECO:0000256" key="5">
    <source>
        <dbReference type="ARBA" id="ARBA00022989"/>
    </source>
</evidence>
<comment type="subcellular location">
    <subcellularLocation>
        <location evidence="1">Cell membrane</location>
        <topology evidence="1">Multi-pass membrane protein</topology>
    </subcellularLocation>
</comment>
<evidence type="ECO:0000256" key="4">
    <source>
        <dbReference type="ARBA" id="ARBA00022692"/>
    </source>
</evidence>